<dbReference type="InterPro" id="IPR035965">
    <property type="entry name" value="PAS-like_dom_sf"/>
</dbReference>
<dbReference type="SMART" id="SM00091">
    <property type="entry name" value="PAS"/>
    <property type="match status" value="1"/>
</dbReference>
<dbReference type="Pfam" id="PF08448">
    <property type="entry name" value="PAS_4"/>
    <property type="match status" value="1"/>
</dbReference>
<reference evidence="3 4" key="1">
    <citation type="submission" date="2021-05" db="EMBL/GenBank/DDBJ databases">
        <title>The draft genome of Geobacter luticola JCM 17780.</title>
        <authorList>
            <person name="Xu Z."/>
            <person name="Masuda Y."/>
            <person name="Itoh H."/>
            <person name="Senoo K."/>
        </authorList>
    </citation>
    <scope>NUCLEOTIDE SEQUENCE [LARGE SCALE GENOMIC DNA]</scope>
    <source>
        <strain evidence="3 4">JCM 17780</strain>
    </source>
</reference>
<feature type="domain" description="PAS" evidence="1">
    <location>
        <begin position="11"/>
        <end position="59"/>
    </location>
</feature>
<comment type="caution">
    <text evidence="3">The sequence shown here is derived from an EMBL/GenBank/DDBJ whole genome shotgun (WGS) entry which is preliminary data.</text>
</comment>
<dbReference type="PROSITE" id="PS50112">
    <property type="entry name" value="PAS"/>
    <property type="match status" value="1"/>
</dbReference>
<dbReference type="Proteomes" id="UP000756860">
    <property type="component" value="Unassembled WGS sequence"/>
</dbReference>
<protein>
    <submittedName>
        <fullName evidence="3">PAS domain S-box protein</fullName>
    </submittedName>
</protein>
<sequence>MADYSFDHLSREIVAGCSEAVLFSDREGLIRFWNPGAEKLFGFSREEAIGQSLDIIIPDKMRERHWDGYYRVMATGETRYATELLTAPALCKDGRRLSTEFSMVLVRDDKGVVQGAGAVIRDVTSRWEREKALKERLSTLETQAVQAKSA</sequence>
<gene>
    <name evidence="3" type="ORF">KI810_06705</name>
</gene>
<dbReference type="SUPFAM" id="SSF55785">
    <property type="entry name" value="PYP-like sensor domain (PAS domain)"/>
    <property type="match status" value="1"/>
</dbReference>
<dbReference type="CDD" id="cd00130">
    <property type="entry name" value="PAS"/>
    <property type="match status" value="1"/>
</dbReference>
<evidence type="ECO:0000259" key="2">
    <source>
        <dbReference type="PROSITE" id="PS50113"/>
    </source>
</evidence>
<keyword evidence="4" id="KW-1185">Reference proteome</keyword>
<organism evidence="3 4">
    <name type="scientific">Geomobilimonas luticola</name>
    <dbReference type="NCBI Taxonomy" id="1114878"/>
    <lineage>
        <taxon>Bacteria</taxon>
        <taxon>Pseudomonadati</taxon>
        <taxon>Thermodesulfobacteriota</taxon>
        <taxon>Desulfuromonadia</taxon>
        <taxon>Geobacterales</taxon>
        <taxon>Geobacteraceae</taxon>
        <taxon>Geomobilimonas</taxon>
    </lineage>
</organism>
<name>A0ABS5SE01_9BACT</name>
<dbReference type="PROSITE" id="PS50113">
    <property type="entry name" value="PAC"/>
    <property type="match status" value="1"/>
</dbReference>
<dbReference type="EMBL" id="JAHCVK010000001">
    <property type="protein sequence ID" value="MBT0652739.1"/>
    <property type="molecule type" value="Genomic_DNA"/>
</dbReference>
<proteinExistence type="predicted"/>
<evidence type="ECO:0000259" key="1">
    <source>
        <dbReference type="PROSITE" id="PS50112"/>
    </source>
</evidence>
<dbReference type="Gene3D" id="3.30.450.20">
    <property type="entry name" value="PAS domain"/>
    <property type="match status" value="1"/>
</dbReference>
<evidence type="ECO:0000313" key="4">
    <source>
        <dbReference type="Proteomes" id="UP000756860"/>
    </source>
</evidence>
<dbReference type="RefSeq" id="WP_214174657.1">
    <property type="nucleotide sequence ID" value="NZ_JAHCVK010000001.1"/>
</dbReference>
<dbReference type="InterPro" id="IPR013656">
    <property type="entry name" value="PAS_4"/>
</dbReference>
<accession>A0ABS5SE01</accession>
<dbReference type="NCBIfam" id="TIGR00229">
    <property type="entry name" value="sensory_box"/>
    <property type="match status" value="1"/>
</dbReference>
<feature type="domain" description="PAC" evidence="2">
    <location>
        <begin position="80"/>
        <end position="135"/>
    </location>
</feature>
<evidence type="ECO:0000313" key="3">
    <source>
        <dbReference type="EMBL" id="MBT0652739.1"/>
    </source>
</evidence>
<dbReference type="InterPro" id="IPR000014">
    <property type="entry name" value="PAS"/>
</dbReference>
<dbReference type="InterPro" id="IPR000700">
    <property type="entry name" value="PAS-assoc_C"/>
</dbReference>